<name>A0A0E0LIS1_ORYPU</name>
<organism evidence="2">
    <name type="scientific">Oryza punctata</name>
    <name type="common">Red rice</name>
    <dbReference type="NCBI Taxonomy" id="4537"/>
    <lineage>
        <taxon>Eukaryota</taxon>
        <taxon>Viridiplantae</taxon>
        <taxon>Streptophyta</taxon>
        <taxon>Embryophyta</taxon>
        <taxon>Tracheophyta</taxon>
        <taxon>Spermatophyta</taxon>
        <taxon>Magnoliopsida</taxon>
        <taxon>Liliopsida</taxon>
        <taxon>Poales</taxon>
        <taxon>Poaceae</taxon>
        <taxon>BOP clade</taxon>
        <taxon>Oryzoideae</taxon>
        <taxon>Oryzeae</taxon>
        <taxon>Oryzinae</taxon>
        <taxon>Oryza</taxon>
    </lineage>
</organism>
<feature type="compositionally biased region" description="Basic and acidic residues" evidence="1">
    <location>
        <begin position="128"/>
        <end position="137"/>
    </location>
</feature>
<dbReference type="AlphaFoldDB" id="A0A0E0LIS1"/>
<evidence type="ECO:0000313" key="3">
    <source>
        <dbReference type="Proteomes" id="UP000026962"/>
    </source>
</evidence>
<reference evidence="2" key="2">
    <citation type="submission" date="2018-05" db="EMBL/GenBank/DDBJ databases">
        <title>OpunRS2 (Oryza punctata Reference Sequence Version 2).</title>
        <authorList>
            <person name="Zhang J."/>
            <person name="Kudrna D."/>
            <person name="Lee S."/>
            <person name="Talag J."/>
            <person name="Welchert J."/>
            <person name="Wing R.A."/>
        </authorList>
    </citation>
    <scope>NUCLEOTIDE SEQUENCE [LARGE SCALE GENOMIC DNA]</scope>
</reference>
<proteinExistence type="predicted"/>
<evidence type="ECO:0000313" key="2">
    <source>
        <dbReference type="EnsemblPlants" id="OPUNC07G07770.1"/>
    </source>
</evidence>
<protein>
    <submittedName>
        <fullName evidence="2">Uncharacterized protein</fullName>
    </submittedName>
</protein>
<dbReference type="Gramene" id="OPUNC07G07770.1">
    <property type="protein sequence ID" value="OPUNC07G07770.1"/>
    <property type="gene ID" value="OPUNC07G07770"/>
</dbReference>
<dbReference type="Proteomes" id="UP000026962">
    <property type="component" value="Chromosome 7"/>
</dbReference>
<sequence length="199" mass="21856">MSLSELRAAARPAQPTLATEHDARRFTLNVTGSGERGPVLVSSGAVSTQVDDTLLDNDGGSRKPAVAPLASSHRPLPRLRLFFSKYLKNCPVAIASLRSSFPSRRSAARHHYRHVHSAKPVFLHLCAKPEDRPEPSPRRRPIRRPPSFVVAAPRSSPLFPHRVVPVVRTLPSLPYPHPPRVVATWIAHGGLQVEREAGN</sequence>
<accession>A0A0E0LIS1</accession>
<dbReference type="HOGENOM" id="CLU_1374188_0_0_1"/>
<feature type="region of interest" description="Disordered" evidence="1">
    <location>
        <begin position="128"/>
        <end position="147"/>
    </location>
</feature>
<reference evidence="2" key="1">
    <citation type="submission" date="2015-04" db="UniProtKB">
        <authorList>
            <consortium name="EnsemblPlants"/>
        </authorList>
    </citation>
    <scope>IDENTIFICATION</scope>
</reference>
<dbReference type="EnsemblPlants" id="OPUNC07G07770.1">
    <property type="protein sequence ID" value="OPUNC07G07770.1"/>
    <property type="gene ID" value="OPUNC07G07770"/>
</dbReference>
<keyword evidence="3" id="KW-1185">Reference proteome</keyword>
<evidence type="ECO:0000256" key="1">
    <source>
        <dbReference type="SAM" id="MobiDB-lite"/>
    </source>
</evidence>